<protein>
    <submittedName>
        <fullName evidence="1">Peroxiredoxin-like protein</fullName>
    </submittedName>
</protein>
<accession>A0ABS2Q4J6</accession>
<reference evidence="1 2" key="1">
    <citation type="submission" date="2021-01" db="EMBL/GenBank/DDBJ databases">
        <title>Genomic Encyclopedia of Type Strains, Phase IV (KMG-IV): sequencing the most valuable type-strain genomes for metagenomic binning, comparative biology and taxonomic classification.</title>
        <authorList>
            <person name="Goeker M."/>
        </authorList>
    </citation>
    <scope>NUCLEOTIDE SEQUENCE [LARGE SCALE GENOMIC DNA]</scope>
    <source>
        <strain evidence="1 2">DSM 100968</strain>
    </source>
</reference>
<dbReference type="SUPFAM" id="SSF82784">
    <property type="entry name" value="OsmC-like"/>
    <property type="match status" value="1"/>
</dbReference>
<name>A0ABS2Q4J6_9BACL</name>
<sequence>MKDFTFTTNGSWHGSWNGSGQIQTKSFATGLAVDSAMGGTGAGTNPDELLLSALASCYVITLGIGLDKEGIDYHHISIHSRGIVTKMGGLHFEKVIHYPVIHLNRQPSEHLRENLLRCIHHAELNCMIAKAVHGNLKIDIEPTFEVVPTRDTE</sequence>
<dbReference type="PANTHER" id="PTHR42830:SF2">
    <property type="entry name" value="OSMC_OHR FAMILY PROTEIN"/>
    <property type="match status" value="1"/>
</dbReference>
<dbReference type="Pfam" id="PF02566">
    <property type="entry name" value="OsmC"/>
    <property type="match status" value="1"/>
</dbReference>
<dbReference type="EMBL" id="JAFBEV010000001">
    <property type="protein sequence ID" value="MBM7656653.1"/>
    <property type="molecule type" value="Genomic_DNA"/>
</dbReference>
<dbReference type="Proteomes" id="UP000823201">
    <property type="component" value="Unassembled WGS sequence"/>
</dbReference>
<dbReference type="InterPro" id="IPR015946">
    <property type="entry name" value="KH_dom-like_a/b"/>
</dbReference>
<dbReference type="PANTHER" id="PTHR42830">
    <property type="entry name" value="OSMOTICALLY INDUCIBLE FAMILY PROTEIN"/>
    <property type="match status" value="1"/>
</dbReference>
<dbReference type="RefSeq" id="WP_205005016.1">
    <property type="nucleotide sequence ID" value="NZ_CBCRXA010000001.1"/>
</dbReference>
<dbReference type="InterPro" id="IPR036102">
    <property type="entry name" value="OsmC/Ohrsf"/>
</dbReference>
<organism evidence="1 2">
    <name type="scientific">Sporolactobacillus spathodeae</name>
    <dbReference type="NCBI Taxonomy" id="1465502"/>
    <lineage>
        <taxon>Bacteria</taxon>
        <taxon>Bacillati</taxon>
        <taxon>Bacillota</taxon>
        <taxon>Bacilli</taxon>
        <taxon>Bacillales</taxon>
        <taxon>Sporolactobacillaceae</taxon>
        <taxon>Sporolactobacillus</taxon>
    </lineage>
</organism>
<dbReference type="Gene3D" id="3.30.300.20">
    <property type="match status" value="1"/>
</dbReference>
<comment type="caution">
    <text evidence="1">The sequence shown here is derived from an EMBL/GenBank/DDBJ whole genome shotgun (WGS) entry which is preliminary data.</text>
</comment>
<keyword evidence="2" id="KW-1185">Reference proteome</keyword>
<evidence type="ECO:0000313" key="2">
    <source>
        <dbReference type="Proteomes" id="UP000823201"/>
    </source>
</evidence>
<dbReference type="InterPro" id="IPR003718">
    <property type="entry name" value="OsmC/Ohr_fam"/>
</dbReference>
<proteinExistence type="predicted"/>
<gene>
    <name evidence="1" type="ORF">JOC27_000089</name>
</gene>
<evidence type="ECO:0000313" key="1">
    <source>
        <dbReference type="EMBL" id="MBM7656653.1"/>
    </source>
</evidence>
<dbReference type="InterPro" id="IPR052707">
    <property type="entry name" value="OsmC_Ohr_Peroxiredoxin"/>
</dbReference>